<proteinExistence type="predicted"/>
<dbReference type="EMBL" id="CADCTB010000108">
    <property type="protein sequence ID" value="CAA9241609.1"/>
    <property type="molecule type" value="Genomic_DNA"/>
</dbReference>
<feature type="region of interest" description="Disordered" evidence="1">
    <location>
        <begin position="92"/>
        <end position="187"/>
    </location>
</feature>
<feature type="non-terminal residue" evidence="2">
    <location>
        <position position="1"/>
    </location>
</feature>
<feature type="compositionally biased region" description="Pro residues" evidence="1">
    <location>
        <begin position="178"/>
        <end position="187"/>
    </location>
</feature>
<evidence type="ECO:0000256" key="1">
    <source>
        <dbReference type="SAM" id="MobiDB-lite"/>
    </source>
</evidence>
<reference evidence="2" key="1">
    <citation type="submission" date="2020-02" db="EMBL/GenBank/DDBJ databases">
        <authorList>
            <person name="Meier V. D."/>
        </authorList>
    </citation>
    <scope>NUCLEOTIDE SEQUENCE</scope>
    <source>
        <strain evidence="2">AVDCRST_MAG10</strain>
    </source>
</reference>
<organism evidence="2">
    <name type="scientific">uncultured Acidimicrobiales bacterium</name>
    <dbReference type="NCBI Taxonomy" id="310071"/>
    <lineage>
        <taxon>Bacteria</taxon>
        <taxon>Bacillati</taxon>
        <taxon>Actinomycetota</taxon>
        <taxon>Acidimicrobiia</taxon>
        <taxon>Acidimicrobiales</taxon>
        <taxon>environmental samples</taxon>
    </lineage>
</organism>
<feature type="region of interest" description="Disordered" evidence="1">
    <location>
        <begin position="27"/>
        <end position="66"/>
    </location>
</feature>
<feature type="compositionally biased region" description="Basic residues" evidence="1">
    <location>
        <begin position="105"/>
        <end position="117"/>
    </location>
</feature>
<sequence length="187" mass="20201">WPPRPTTPCWPASPWVTPMRLLRSSGATRAGSTDWPGRWSATPAWRRTWPRRPSSGPGATPRRTTRAGARYIRGCWSSPATWPLTPCACAGPSPSIQRCSARSTCGRRRPEGRKRQPRPAPRCATYVPRSTTCPPNSGRRSSSPACAGARRPRSVRSSPSRSARPRPGSGPGCRRSGPPWPGGAPTS</sequence>
<evidence type="ECO:0000313" key="2">
    <source>
        <dbReference type="EMBL" id="CAA9241609.1"/>
    </source>
</evidence>
<feature type="compositionally biased region" description="Low complexity" evidence="1">
    <location>
        <begin position="155"/>
        <end position="177"/>
    </location>
</feature>
<dbReference type="AlphaFoldDB" id="A0A6J4I4X6"/>
<name>A0A6J4I4X6_9ACTN</name>
<feature type="compositionally biased region" description="Polar residues" evidence="1">
    <location>
        <begin position="128"/>
        <end position="144"/>
    </location>
</feature>
<gene>
    <name evidence="2" type="ORF">AVDCRST_MAG10-1627</name>
</gene>
<feature type="compositionally biased region" description="Low complexity" evidence="1">
    <location>
        <begin position="41"/>
        <end position="66"/>
    </location>
</feature>
<protein>
    <submittedName>
        <fullName evidence="2">Uncharacterized protein</fullName>
    </submittedName>
</protein>
<feature type="compositionally biased region" description="Polar residues" evidence="1">
    <location>
        <begin position="94"/>
        <end position="103"/>
    </location>
</feature>
<accession>A0A6J4I4X6</accession>
<feature type="non-terminal residue" evidence="2">
    <location>
        <position position="187"/>
    </location>
</feature>